<accession>A0A3B0ZTA4</accession>
<feature type="compositionally biased region" description="Polar residues" evidence="9">
    <location>
        <begin position="1"/>
        <end position="17"/>
    </location>
</feature>
<evidence type="ECO:0000256" key="5">
    <source>
        <dbReference type="ARBA" id="ARBA00034545"/>
    </source>
</evidence>
<dbReference type="GO" id="GO:0030791">
    <property type="term" value="F:arsenite methyltransferase activity"/>
    <property type="evidence" value="ECO:0007669"/>
    <property type="project" value="UniProtKB-EC"/>
</dbReference>
<reference evidence="11" key="1">
    <citation type="submission" date="2018-06" db="EMBL/GenBank/DDBJ databases">
        <authorList>
            <person name="Zhirakovskaya E."/>
        </authorList>
    </citation>
    <scope>NUCLEOTIDE SEQUENCE</scope>
</reference>
<dbReference type="NCBIfam" id="NF008823">
    <property type="entry name" value="PRK11873.1"/>
    <property type="match status" value="1"/>
</dbReference>
<evidence type="ECO:0000256" key="3">
    <source>
        <dbReference type="ARBA" id="ARBA00034487"/>
    </source>
</evidence>
<dbReference type="EMBL" id="UOFQ01000129">
    <property type="protein sequence ID" value="VAW89269.1"/>
    <property type="molecule type" value="Genomic_DNA"/>
</dbReference>
<dbReference type="SUPFAM" id="SSF53335">
    <property type="entry name" value="S-adenosyl-L-methionine-dependent methyltransferases"/>
    <property type="match status" value="1"/>
</dbReference>
<dbReference type="PANTHER" id="PTHR43675:SF8">
    <property type="entry name" value="ARSENITE METHYLTRANSFERASE"/>
    <property type="match status" value="1"/>
</dbReference>
<comment type="catalytic activity">
    <reaction evidence="8">
        <text>arsenic triglutathione + 3 [thioredoxin]-dithiol + 3 S-adenosyl-L-methionine = trimethylarsine + 3 [thioredoxin]-disulfide + 3 glutathione + 3 S-adenosyl-L-homocysteine + 3 H(+)</text>
        <dbReference type="Rhea" id="RHEA:69432"/>
        <dbReference type="Rhea" id="RHEA-COMP:10698"/>
        <dbReference type="Rhea" id="RHEA-COMP:10700"/>
        <dbReference type="ChEBI" id="CHEBI:15378"/>
        <dbReference type="ChEBI" id="CHEBI:27130"/>
        <dbReference type="ChEBI" id="CHEBI:29950"/>
        <dbReference type="ChEBI" id="CHEBI:50058"/>
        <dbReference type="ChEBI" id="CHEBI:57856"/>
        <dbReference type="ChEBI" id="CHEBI:57925"/>
        <dbReference type="ChEBI" id="CHEBI:59789"/>
        <dbReference type="ChEBI" id="CHEBI:183640"/>
        <dbReference type="EC" id="2.1.1.137"/>
    </reaction>
</comment>
<evidence type="ECO:0000256" key="7">
    <source>
        <dbReference type="ARBA" id="ARBA00047943"/>
    </source>
</evidence>
<dbReference type="CDD" id="cd02440">
    <property type="entry name" value="AdoMet_MTases"/>
    <property type="match status" value="1"/>
</dbReference>
<dbReference type="Gene3D" id="3.40.50.150">
    <property type="entry name" value="Vaccinia Virus protein VP39"/>
    <property type="match status" value="1"/>
</dbReference>
<dbReference type="EC" id="2.1.1.137" evidence="4"/>
<comment type="catalytic activity">
    <reaction evidence="6">
        <text>arsenic triglutathione + [thioredoxin]-dithiol + S-adenosyl-L-methionine + 2 H2O = methylarsonous acid + [thioredoxin]-disulfide + 3 glutathione + S-adenosyl-L-homocysteine + H(+)</text>
        <dbReference type="Rhea" id="RHEA:69460"/>
        <dbReference type="Rhea" id="RHEA-COMP:10698"/>
        <dbReference type="Rhea" id="RHEA-COMP:10700"/>
        <dbReference type="ChEBI" id="CHEBI:15377"/>
        <dbReference type="ChEBI" id="CHEBI:15378"/>
        <dbReference type="ChEBI" id="CHEBI:17826"/>
        <dbReference type="ChEBI" id="CHEBI:29950"/>
        <dbReference type="ChEBI" id="CHEBI:50058"/>
        <dbReference type="ChEBI" id="CHEBI:57856"/>
        <dbReference type="ChEBI" id="CHEBI:57925"/>
        <dbReference type="ChEBI" id="CHEBI:59789"/>
        <dbReference type="ChEBI" id="CHEBI:183640"/>
        <dbReference type="EC" id="2.1.1.137"/>
    </reaction>
</comment>
<keyword evidence="11" id="KW-0489">Methyltransferase</keyword>
<evidence type="ECO:0000313" key="11">
    <source>
        <dbReference type="EMBL" id="VAW89269.1"/>
    </source>
</evidence>
<proteinExistence type="inferred from homology"/>
<comment type="similarity">
    <text evidence="3">Belongs to the methyltransferase superfamily. Arsenite methyltransferase family.</text>
</comment>
<gene>
    <name evidence="11" type="ORF">MNBD_GAMMA17-1226</name>
</gene>
<sequence>MAKSSCCSPKTDTTHASQDAHRQSVREAYGQVARAENNNESIGIESSCCGVSDDSAINTLISTRIGYSEEDLAKAPGGADMGLGCGNPRAIASLKSGETVVDLGAGGGFDCFLAAHEVGETGRVIGIDMTPEMLSKARNNAEKGQFKNVEFRLGEIEHLPIQDATIDVIISNCVINLSPNKAQVFSDAFRVLKPGGRLAISDVVATVELPEAMRNDPALIAGCMGNASLISDLEEMIKTAGFCNVRIEPKDESKEFIRDWAPDHNVTDYVVSASIEGVKPGGSCC</sequence>
<dbReference type="AlphaFoldDB" id="A0A3B0ZTA4"/>
<dbReference type="GO" id="GO:0032259">
    <property type="term" value="P:methylation"/>
    <property type="evidence" value="ECO:0007669"/>
    <property type="project" value="UniProtKB-KW"/>
</dbReference>
<organism evidence="11">
    <name type="scientific">hydrothermal vent metagenome</name>
    <dbReference type="NCBI Taxonomy" id="652676"/>
    <lineage>
        <taxon>unclassified sequences</taxon>
        <taxon>metagenomes</taxon>
        <taxon>ecological metagenomes</taxon>
    </lineage>
</organism>
<evidence type="ECO:0000256" key="1">
    <source>
        <dbReference type="ARBA" id="ARBA00022679"/>
    </source>
</evidence>
<feature type="region of interest" description="Disordered" evidence="9">
    <location>
        <begin position="1"/>
        <end position="22"/>
    </location>
</feature>
<evidence type="ECO:0000256" key="4">
    <source>
        <dbReference type="ARBA" id="ARBA00034521"/>
    </source>
</evidence>
<evidence type="ECO:0000256" key="2">
    <source>
        <dbReference type="ARBA" id="ARBA00022691"/>
    </source>
</evidence>
<evidence type="ECO:0000259" key="10">
    <source>
        <dbReference type="Pfam" id="PF13847"/>
    </source>
</evidence>
<evidence type="ECO:0000256" key="6">
    <source>
        <dbReference type="ARBA" id="ARBA00047941"/>
    </source>
</evidence>
<protein>
    <recommendedName>
        <fullName evidence="5">Arsenite methyltransferase</fullName>
        <ecNumber evidence="4">2.1.1.137</ecNumber>
    </recommendedName>
</protein>
<comment type="catalytic activity">
    <reaction evidence="7">
        <text>arsenic triglutathione + 2 [thioredoxin]-dithiol + 2 S-adenosyl-L-methionine + H2O = dimethylarsinous acid + 2 [thioredoxin]-disulfide + 3 glutathione + 2 S-adenosyl-L-homocysteine + 2 H(+)</text>
        <dbReference type="Rhea" id="RHEA:69464"/>
        <dbReference type="Rhea" id="RHEA-COMP:10698"/>
        <dbReference type="Rhea" id="RHEA-COMP:10700"/>
        <dbReference type="ChEBI" id="CHEBI:15377"/>
        <dbReference type="ChEBI" id="CHEBI:15378"/>
        <dbReference type="ChEBI" id="CHEBI:23808"/>
        <dbReference type="ChEBI" id="CHEBI:29950"/>
        <dbReference type="ChEBI" id="CHEBI:50058"/>
        <dbReference type="ChEBI" id="CHEBI:57856"/>
        <dbReference type="ChEBI" id="CHEBI:57925"/>
        <dbReference type="ChEBI" id="CHEBI:59789"/>
        <dbReference type="ChEBI" id="CHEBI:183640"/>
        <dbReference type="EC" id="2.1.1.137"/>
    </reaction>
</comment>
<evidence type="ECO:0000256" key="9">
    <source>
        <dbReference type="SAM" id="MobiDB-lite"/>
    </source>
</evidence>
<dbReference type="PANTHER" id="PTHR43675">
    <property type="entry name" value="ARSENITE METHYLTRANSFERASE"/>
    <property type="match status" value="1"/>
</dbReference>
<dbReference type="InterPro" id="IPR029063">
    <property type="entry name" value="SAM-dependent_MTases_sf"/>
</dbReference>
<feature type="domain" description="Methyltransferase" evidence="10">
    <location>
        <begin position="95"/>
        <end position="241"/>
    </location>
</feature>
<dbReference type="Pfam" id="PF13847">
    <property type="entry name" value="Methyltransf_31"/>
    <property type="match status" value="1"/>
</dbReference>
<dbReference type="InterPro" id="IPR025714">
    <property type="entry name" value="Methyltranfer_dom"/>
</dbReference>
<name>A0A3B0ZTA4_9ZZZZ</name>
<dbReference type="InterPro" id="IPR026669">
    <property type="entry name" value="Arsenite_MeTrfase-like"/>
</dbReference>
<evidence type="ECO:0000256" key="8">
    <source>
        <dbReference type="ARBA" id="ARBA00048428"/>
    </source>
</evidence>
<keyword evidence="2" id="KW-0949">S-adenosyl-L-methionine</keyword>
<keyword evidence="1 11" id="KW-0808">Transferase</keyword>